<proteinExistence type="predicted"/>
<dbReference type="AlphaFoldDB" id="A0A5D2X138"/>
<protein>
    <submittedName>
        <fullName evidence="1">Uncharacterized protein</fullName>
    </submittedName>
</protein>
<gene>
    <name evidence="1" type="ORF">E1A91_A11G013500v1</name>
</gene>
<evidence type="ECO:0000313" key="2">
    <source>
        <dbReference type="Proteomes" id="UP000323597"/>
    </source>
</evidence>
<dbReference type="EMBL" id="CM017646">
    <property type="protein sequence ID" value="TYJ07563.1"/>
    <property type="molecule type" value="Genomic_DNA"/>
</dbReference>
<reference evidence="1 2" key="1">
    <citation type="submission" date="2019-07" db="EMBL/GenBank/DDBJ databases">
        <title>WGS assembly of Gossypium mustelinum.</title>
        <authorList>
            <person name="Chen Z.J."/>
            <person name="Sreedasyam A."/>
            <person name="Ando A."/>
            <person name="Song Q."/>
            <person name="De L."/>
            <person name="Hulse-Kemp A."/>
            <person name="Ding M."/>
            <person name="Ye W."/>
            <person name="Kirkbride R."/>
            <person name="Jenkins J."/>
            <person name="Plott C."/>
            <person name="Lovell J."/>
            <person name="Lin Y.-M."/>
            <person name="Vaughn R."/>
            <person name="Liu B."/>
            <person name="Li W."/>
            <person name="Simpson S."/>
            <person name="Scheffler B."/>
            <person name="Saski C."/>
            <person name="Grover C."/>
            <person name="Hu G."/>
            <person name="Conover J."/>
            <person name="Carlson J."/>
            <person name="Shu S."/>
            <person name="Boston L."/>
            <person name="Williams M."/>
            <person name="Peterson D."/>
            <person name="Mcgee K."/>
            <person name="Jones D."/>
            <person name="Wendel J."/>
            <person name="Stelly D."/>
            <person name="Grimwood J."/>
            <person name="Schmutz J."/>
        </authorList>
    </citation>
    <scope>NUCLEOTIDE SEQUENCE [LARGE SCALE GENOMIC DNA]</scope>
    <source>
        <strain evidence="1">1408120.09</strain>
    </source>
</reference>
<dbReference type="Proteomes" id="UP000323597">
    <property type="component" value="Chromosome A11"/>
</dbReference>
<keyword evidence="2" id="KW-1185">Reference proteome</keyword>
<accession>A0A5D2X138</accession>
<name>A0A5D2X138_GOSMU</name>
<evidence type="ECO:0000313" key="1">
    <source>
        <dbReference type="EMBL" id="TYJ07563.1"/>
    </source>
</evidence>
<sequence>MQKCSLSSLDSNFRICFCFHRIGLEIIQT</sequence>
<organism evidence="1 2">
    <name type="scientific">Gossypium mustelinum</name>
    <name type="common">Cotton</name>
    <name type="synonym">Gossypium caicoense</name>
    <dbReference type="NCBI Taxonomy" id="34275"/>
    <lineage>
        <taxon>Eukaryota</taxon>
        <taxon>Viridiplantae</taxon>
        <taxon>Streptophyta</taxon>
        <taxon>Embryophyta</taxon>
        <taxon>Tracheophyta</taxon>
        <taxon>Spermatophyta</taxon>
        <taxon>Magnoliopsida</taxon>
        <taxon>eudicotyledons</taxon>
        <taxon>Gunneridae</taxon>
        <taxon>Pentapetalae</taxon>
        <taxon>rosids</taxon>
        <taxon>malvids</taxon>
        <taxon>Malvales</taxon>
        <taxon>Malvaceae</taxon>
        <taxon>Malvoideae</taxon>
        <taxon>Gossypium</taxon>
    </lineage>
</organism>